<evidence type="ECO:0000313" key="7">
    <source>
        <dbReference type="EMBL" id="QKG72424.1"/>
    </source>
</evidence>
<dbReference type="SMART" id="SM00052">
    <property type="entry name" value="EAL"/>
    <property type="match status" value="1"/>
</dbReference>
<dbReference type="SMART" id="SM00421">
    <property type="entry name" value="HTH_LUXR"/>
    <property type="match status" value="1"/>
</dbReference>
<dbReference type="PRINTS" id="PR00038">
    <property type="entry name" value="HTHLUXR"/>
</dbReference>
<feature type="domain" description="Response regulatory" evidence="5">
    <location>
        <begin position="1"/>
        <end position="110"/>
    </location>
</feature>
<feature type="domain" description="EAL" evidence="6">
    <location>
        <begin position="127"/>
        <end position="378"/>
    </location>
</feature>
<dbReference type="Gene3D" id="3.40.50.2300">
    <property type="match status" value="2"/>
</dbReference>
<dbReference type="Gene3D" id="1.10.10.10">
    <property type="entry name" value="Winged helix-like DNA-binding domain superfamily/Winged helix DNA-binding domain"/>
    <property type="match status" value="1"/>
</dbReference>
<gene>
    <name evidence="7" type="ORF">HQR01_14195</name>
</gene>
<dbReference type="SUPFAM" id="SSF46894">
    <property type="entry name" value="C-terminal effector domain of the bipartite response regulators"/>
    <property type="match status" value="1"/>
</dbReference>
<dbReference type="PANTHER" id="PTHR33121:SF70">
    <property type="entry name" value="SIGNALING PROTEIN YKOW"/>
    <property type="match status" value="1"/>
</dbReference>
<dbReference type="SUPFAM" id="SSF141868">
    <property type="entry name" value="EAL domain-like"/>
    <property type="match status" value="1"/>
</dbReference>
<dbReference type="PROSITE" id="PS50883">
    <property type="entry name" value="EAL"/>
    <property type="match status" value="1"/>
</dbReference>
<dbReference type="InterPro" id="IPR000792">
    <property type="entry name" value="Tscrpt_reg_LuxR_C"/>
</dbReference>
<dbReference type="Pfam" id="PF00072">
    <property type="entry name" value="Response_reg"/>
    <property type="match status" value="2"/>
</dbReference>
<dbReference type="InterPro" id="IPR001633">
    <property type="entry name" value="EAL_dom"/>
</dbReference>
<sequence>MASTIARIARALSVEAKAVTTVEDAREALLSWHPTEIMVDLRMPGTNGLEALDILASELADMPVYLCSGLGQSVIDAAQRVAQASQHNIRGRLEKPFSKDQLKALLFPEGSDASLAQGGQASNNRGSGLNANNVRKPSAVGRITFLFQPRLWALSRKPEGFEALIRILDDQEGLVSPARYSEELGEELSIELSSAALDPAMAWAAAELAPEGLTLSINISATAAHAPRSVERLLESAKKNHFPLELLVIEVSEQNGVLECEEAMKALLAAKLAGSRLSIGDFGMGSSTLDHFTDVPLDELKLDRKVAGKAAEVKQADAVARSVIDLAKRLGLRSIAEGVETQEVANHLTNLGCDCLQGFYFSGPLTARDASQWLESQSHSQTATAASALPSERPEKRAGADAWNVAIVDDDSAVRQTITTGLANFGINAHPFANGKDFLAGCADYDFDAAVLDLRMEGMSGIQVLRELPSTLKHLPILVLSSHGDMPTAIEAMKLGAIDFLEKPITFQKLSNAISEAINSRSVDRQRSETSAHAKETLAQLSKRELEVCELMFQGLRNKEIAQQLGISYRTVEIHRSNALKKLDARTASEVGKILAEAGHFDNP</sequence>
<dbReference type="InterPro" id="IPR035919">
    <property type="entry name" value="EAL_sf"/>
</dbReference>
<evidence type="ECO:0000259" key="5">
    <source>
        <dbReference type="PROSITE" id="PS50110"/>
    </source>
</evidence>
<reference evidence="7 8" key="1">
    <citation type="submission" date="2020-05" db="EMBL/GenBank/DDBJ databases">
        <title>Erythrobacter mangrovi sp. nov., isolated from rhizosphere soil of mangrove plant (Kandelia candel).</title>
        <authorList>
            <person name="Ye Y.H."/>
        </authorList>
    </citation>
    <scope>NUCLEOTIDE SEQUENCE [LARGE SCALE GENOMIC DNA]</scope>
    <source>
        <strain evidence="7 8">EB310</strain>
    </source>
</reference>
<evidence type="ECO:0000256" key="3">
    <source>
        <dbReference type="SAM" id="MobiDB-lite"/>
    </source>
</evidence>
<dbReference type="KEGG" id="emv:HQR01_14195"/>
<name>A0A7D4BQ09_9SPHN</name>
<dbReference type="InterPro" id="IPR050706">
    <property type="entry name" value="Cyclic-di-GMP_PDE-like"/>
</dbReference>
<dbReference type="InterPro" id="IPR016032">
    <property type="entry name" value="Sig_transdc_resp-reg_C-effctor"/>
</dbReference>
<evidence type="ECO:0000256" key="2">
    <source>
        <dbReference type="PROSITE-ProRule" id="PRU00169"/>
    </source>
</evidence>
<protein>
    <submittedName>
        <fullName evidence="7">EAL domain-containing protein</fullName>
    </submittedName>
</protein>
<dbReference type="CDD" id="cd01948">
    <property type="entry name" value="EAL"/>
    <property type="match status" value="1"/>
</dbReference>
<evidence type="ECO:0000259" key="4">
    <source>
        <dbReference type="PROSITE" id="PS50043"/>
    </source>
</evidence>
<feature type="modified residue" description="4-aspartylphosphate" evidence="2">
    <location>
        <position position="453"/>
    </location>
</feature>
<dbReference type="CDD" id="cd06170">
    <property type="entry name" value="LuxR_C_like"/>
    <property type="match status" value="1"/>
</dbReference>
<dbReference type="InterPro" id="IPR011006">
    <property type="entry name" value="CheY-like_superfamily"/>
</dbReference>
<dbReference type="Pfam" id="PF00196">
    <property type="entry name" value="GerE"/>
    <property type="match status" value="1"/>
</dbReference>
<keyword evidence="8" id="KW-1185">Reference proteome</keyword>
<dbReference type="Gene3D" id="3.20.20.450">
    <property type="entry name" value="EAL domain"/>
    <property type="match status" value="1"/>
</dbReference>
<evidence type="ECO:0000313" key="8">
    <source>
        <dbReference type="Proteomes" id="UP000504693"/>
    </source>
</evidence>
<evidence type="ECO:0000259" key="6">
    <source>
        <dbReference type="PROSITE" id="PS50883"/>
    </source>
</evidence>
<dbReference type="InterPro" id="IPR001789">
    <property type="entry name" value="Sig_transdc_resp-reg_receiver"/>
</dbReference>
<dbReference type="GO" id="GO:0003677">
    <property type="term" value="F:DNA binding"/>
    <property type="evidence" value="ECO:0007669"/>
    <property type="project" value="UniProtKB-KW"/>
</dbReference>
<feature type="domain" description="HTH luxR-type" evidence="4">
    <location>
        <begin position="534"/>
        <end position="599"/>
    </location>
</feature>
<evidence type="ECO:0000256" key="1">
    <source>
        <dbReference type="ARBA" id="ARBA00023125"/>
    </source>
</evidence>
<dbReference type="PANTHER" id="PTHR33121">
    <property type="entry name" value="CYCLIC DI-GMP PHOSPHODIESTERASE PDEF"/>
    <property type="match status" value="1"/>
</dbReference>
<dbReference type="GO" id="GO:0071111">
    <property type="term" value="F:cyclic-guanylate-specific phosphodiesterase activity"/>
    <property type="evidence" value="ECO:0007669"/>
    <property type="project" value="InterPro"/>
</dbReference>
<feature type="modified residue" description="4-aspartylphosphate" evidence="2">
    <location>
        <position position="40"/>
    </location>
</feature>
<dbReference type="PROSITE" id="PS00622">
    <property type="entry name" value="HTH_LUXR_1"/>
    <property type="match status" value="1"/>
</dbReference>
<proteinExistence type="predicted"/>
<dbReference type="InterPro" id="IPR036388">
    <property type="entry name" value="WH-like_DNA-bd_sf"/>
</dbReference>
<dbReference type="GO" id="GO:0000160">
    <property type="term" value="P:phosphorelay signal transduction system"/>
    <property type="evidence" value="ECO:0007669"/>
    <property type="project" value="InterPro"/>
</dbReference>
<feature type="region of interest" description="Disordered" evidence="3">
    <location>
        <begin position="372"/>
        <end position="395"/>
    </location>
</feature>
<keyword evidence="1" id="KW-0238">DNA-binding</keyword>
<dbReference type="SUPFAM" id="SSF52172">
    <property type="entry name" value="CheY-like"/>
    <property type="match status" value="2"/>
</dbReference>
<dbReference type="AlphaFoldDB" id="A0A7D4BQ09"/>
<dbReference type="PROSITE" id="PS50043">
    <property type="entry name" value="HTH_LUXR_2"/>
    <property type="match status" value="1"/>
</dbReference>
<feature type="compositionally biased region" description="Low complexity" evidence="3">
    <location>
        <begin position="376"/>
        <end position="388"/>
    </location>
</feature>
<dbReference type="PROSITE" id="PS50110">
    <property type="entry name" value="RESPONSE_REGULATORY"/>
    <property type="match status" value="2"/>
</dbReference>
<dbReference type="Pfam" id="PF00563">
    <property type="entry name" value="EAL"/>
    <property type="match status" value="1"/>
</dbReference>
<organism evidence="7 8">
    <name type="scientific">Erythrobacter mangrovi</name>
    <dbReference type="NCBI Taxonomy" id="2739433"/>
    <lineage>
        <taxon>Bacteria</taxon>
        <taxon>Pseudomonadati</taxon>
        <taxon>Pseudomonadota</taxon>
        <taxon>Alphaproteobacteria</taxon>
        <taxon>Sphingomonadales</taxon>
        <taxon>Erythrobacteraceae</taxon>
        <taxon>Erythrobacter/Porphyrobacter group</taxon>
        <taxon>Erythrobacter</taxon>
    </lineage>
</organism>
<accession>A0A7D4BQ09</accession>
<dbReference type="GO" id="GO:0006355">
    <property type="term" value="P:regulation of DNA-templated transcription"/>
    <property type="evidence" value="ECO:0007669"/>
    <property type="project" value="InterPro"/>
</dbReference>
<keyword evidence="2" id="KW-0597">Phosphoprotein</keyword>
<dbReference type="Proteomes" id="UP000504693">
    <property type="component" value="Chromosome"/>
</dbReference>
<dbReference type="SMART" id="SM00448">
    <property type="entry name" value="REC"/>
    <property type="match status" value="2"/>
</dbReference>
<dbReference type="EMBL" id="CP053921">
    <property type="protein sequence ID" value="QKG72424.1"/>
    <property type="molecule type" value="Genomic_DNA"/>
</dbReference>
<feature type="domain" description="Response regulatory" evidence="5">
    <location>
        <begin position="404"/>
        <end position="518"/>
    </location>
</feature>